<accession>A0A4S2MQ15</accession>
<dbReference type="InParanoid" id="A0A4S2MQ15"/>
<keyword evidence="6 9" id="KW-0862">Zinc</keyword>
<evidence type="ECO:0000256" key="6">
    <source>
        <dbReference type="ARBA" id="ARBA00022833"/>
    </source>
</evidence>
<dbReference type="PANTHER" id="PTHR18952">
    <property type="entry name" value="CARBONIC ANHYDRASE"/>
    <property type="match status" value="1"/>
</dbReference>
<keyword evidence="9" id="KW-0732">Signal</keyword>
<comment type="cofactor">
    <cofactor evidence="1 9">
        <name>Zn(2+)</name>
        <dbReference type="ChEBI" id="CHEBI:29105"/>
    </cofactor>
</comment>
<feature type="domain" description="Alpha-carbonic anhydrase" evidence="10">
    <location>
        <begin position="29"/>
        <end position="301"/>
    </location>
</feature>
<dbReference type="InterPro" id="IPR023561">
    <property type="entry name" value="Carbonic_anhydrase_a-class"/>
</dbReference>
<evidence type="ECO:0000256" key="3">
    <source>
        <dbReference type="ARBA" id="ARBA00010718"/>
    </source>
</evidence>
<dbReference type="Pfam" id="PF00194">
    <property type="entry name" value="Carb_anhydrase"/>
    <property type="match status" value="1"/>
</dbReference>
<reference evidence="11 12" key="1">
    <citation type="submission" date="2019-04" db="EMBL/GenBank/DDBJ databases">
        <title>Comparative genomics and transcriptomics to analyze fruiting body development in filamentous ascomycetes.</title>
        <authorList>
            <consortium name="DOE Joint Genome Institute"/>
            <person name="Lutkenhaus R."/>
            <person name="Traeger S."/>
            <person name="Breuer J."/>
            <person name="Kuo A."/>
            <person name="Lipzen A."/>
            <person name="Pangilinan J."/>
            <person name="Dilworth D."/>
            <person name="Sandor L."/>
            <person name="Poggeler S."/>
            <person name="Barry K."/>
            <person name="Grigoriev I.V."/>
            <person name="Nowrousian M."/>
        </authorList>
    </citation>
    <scope>NUCLEOTIDE SEQUENCE [LARGE SCALE GENOMIC DNA]</scope>
    <source>
        <strain evidence="11 12">CBS 389.68</strain>
    </source>
</reference>
<comment type="catalytic activity">
    <reaction evidence="8 9">
        <text>hydrogencarbonate + H(+) = CO2 + H2O</text>
        <dbReference type="Rhea" id="RHEA:10748"/>
        <dbReference type="ChEBI" id="CHEBI:15377"/>
        <dbReference type="ChEBI" id="CHEBI:15378"/>
        <dbReference type="ChEBI" id="CHEBI:16526"/>
        <dbReference type="ChEBI" id="CHEBI:17544"/>
        <dbReference type="EC" id="4.2.1.1"/>
    </reaction>
</comment>
<dbReference type="EC" id="4.2.1.1" evidence="4 9"/>
<comment type="similarity">
    <text evidence="3 9">Belongs to the alpha-carbonic anhydrase family.</text>
</comment>
<keyword evidence="7 9" id="KW-0456">Lyase</keyword>
<protein>
    <recommendedName>
        <fullName evidence="4 9">Carbonic anhydrase</fullName>
        <ecNumber evidence="4 9">4.2.1.1</ecNumber>
    </recommendedName>
</protein>
<dbReference type="SUPFAM" id="SSF51069">
    <property type="entry name" value="Carbonic anhydrase"/>
    <property type="match status" value="1"/>
</dbReference>
<dbReference type="EMBL" id="ML220153">
    <property type="protein sequence ID" value="TGZ77409.1"/>
    <property type="molecule type" value="Genomic_DNA"/>
</dbReference>
<dbReference type="InterPro" id="IPR036398">
    <property type="entry name" value="CA_dom_sf"/>
</dbReference>
<dbReference type="InterPro" id="IPR018338">
    <property type="entry name" value="Carbonic_anhydrase_a-class_CS"/>
</dbReference>
<dbReference type="AlphaFoldDB" id="A0A4S2MQ15"/>
<dbReference type="GO" id="GO:0008270">
    <property type="term" value="F:zinc ion binding"/>
    <property type="evidence" value="ECO:0007669"/>
    <property type="project" value="UniProtKB-UniRule"/>
</dbReference>
<evidence type="ECO:0000256" key="7">
    <source>
        <dbReference type="ARBA" id="ARBA00023239"/>
    </source>
</evidence>
<comment type="function">
    <text evidence="2 9">Reversible hydration of carbon dioxide.</text>
</comment>
<gene>
    <name evidence="11" type="ORF">EX30DRAFT_323579</name>
</gene>
<keyword evidence="12" id="KW-1185">Reference proteome</keyword>
<dbReference type="PANTHER" id="PTHR18952:SF265">
    <property type="entry name" value="CARBONIC ANHYDRASE"/>
    <property type="match status" value="1"/>
</dbReference>
<keyword evidence="5 9" id="KW-0479">Metal-binding</keyword>
<feature type="signal peptide" evidence="9">
    <location>
        <begin position="1"/>
        <end position="16"/>
    </location>
</feature>
<dbReference type="PROSITE" id="PS00162">
    <property type="entry name" value="ALPHA_CA_1"/>
    <property type="match status" value="1"/>
</dbReference>
<evidence type="ECO:0000256" key="2">
    <source>
        <dbReference type="ARBA" id="ARBA00002904"/>
    </source>
</evidence>
<dbReference type="CDD" id="cd03124">
    <property type="entry name" value="alpha_CA_prokaryotic_like"/>
    <property type="match status" value="1"/>
</dbReference>
<feature type="chain" id="PRO_5025077456" description="Carbonic anhydrase" evidence="9">
    <location>
        <begin position="17"/>
        <end position="301"/>
    </location>
</feature>
<dbReference type="InterPro" id="IPR041891">
    <property type="entry name" value="Alpha_CA_prokaryot-like"/>
</dbReference>
<name>A0A4S2MQ15_9PEZI</name>
<dbReference type="PROSITE" id="PS51144">
    <property type="entry name" value="ALPHA_CA_2"/>
    <property type="match status" value="1"/>
</dbReference>
<dbReference type="GO" id="GO:0004089">
    <property type="term" value="F:carbonate dehydratase activity"/>
    <property type="evidence" value="ECO:0007669"/>
    <property type="project" value="UniProtKB-UniRule"/>
</dbReference>
<evidence type="ECO:0000256" key="1">
    <source>
        <dbReference type="ARBA" id="ARBA00001947"/>
    </source>
</evidence>
<dbReference type="OrthoDB" id="429145at2759"/>
<evidence type="ECO:0000256" key="9">
    <source>
        <dbReference type="RuleBase" id="RU367011"/>
    </source>
</evidence>
<evidence type="ECO:0000256" key="8">
    <source>
        <dbReference type="ARBA" id="ARBA00048348"/>
    </source>
</evidence>
<evidence type="ECO:0000313" key="12">
    <source>
        <dbReference type="Proteomes" id="UP000298138"/>
    </source>
</evidence>
<evidence type="ECO:0000256" key="5">
    <source>
        <dbReference type="ARBA" id="ARBA00022723"/>
    </source>
</evidence>
<dbReference type="Proteomes" id="UP000298138">
    <property type="component" value="Unassembled WGS sequence"/>
</dbReference>
<sequence>MRSHLLLPLLLTPTLSLSPPHSKRSLTDPHWTYTGSTGSLLWHTLSPTFSTCATGQHQSPIDLTAQTGTVLDNASERVVQLSYPPCADFRCKNDGHTVECLPVDEGAMVMRVGEQGGKEYHLTEFHWHTPSEHLVAGRYYPLEVHFVHASGPADDPSTQFAVFGIFFDITPTAAGTSDFIQQLLPTSFGRLPVPGKGLATLGEPGVEIGMKNLRIGDIPAHLASAPKLHTYAGSLTTPPCTEGISWFVVDAPMRVGLEGYRGLKSVLGFNARFTQNTPGGRNLVELVRSAGEGRERRRRRN</sequence>
<dbReference type="InterPro" id="IPR001148">
    <property type="entry name" value="CA_dom"/>
</dbReference>
<evidence type="ECO:0000313" key="11">
    <source>
        <dbReference type="EMBL" id="TGZ77409.1"/>
    </source>
</evidence>
<evidence type="ECO:0000256" key="4">
    <source>
        <dbReference type="ARBA" id="ARBA00012925"/>
    </source>
</evidence>
<organism evidence="11 12">
    <name type="scientific">Ascodesmis nigricans</name>
    <dbReference type="NCBI Taxonomy" id="341454"/>
    <lineage>
        <taxon>Eukaryota</taxon>
        <taxon>Fungi</taxon>
        <taxon>Dikarya</taxon>
        <taxon>Ascomycota</taxon>
        <taxon>Pezizomycotina</taxon>
        <taxon>Pezizomycetes</taxon>
        <taxon>Pezizales</taxon>
        <taxon>Ascodesmidaceae</taxon>
        <taxon>Ascodesmis</taxon>
    </lineage>
</organism>
<evidence type="ECO:0000259" key="10">
    <source>
        <dbReference type="PROSITE" id="PS51144"/>
    </source>
</evidence>
<dbReference type="Gene3D" id="3.10.200.10">
    <property type="entry name" value="Alpha carbonic anhydrase"/>
    <property type="match status" value="1"/>
</dbReference>
<dbReference type="SMART" id="SM01057">
    <property type="entry name" value="Carb_anhydrase"/>
    <property type="match status" value="1"/>
</dbReference>
<dbReference type="STRING" id="341454.A0A4S2MQ15"/>
<proteinExistence type="inferred from homology"/>